<protein>
    <submittedName>
        <fullName evidence="2">Uncharacterized protein</fullName>
    </submittedName>
</protein>
<dbReference type="GO" id="GO:0004222">
    <property type="term" value="F:metalloendopeptidase activity"/>
    <property type="evidence" value="ECO:0000318"/>
    <property type="project" value="GO_Central"/>
</dbReference>
<dbReference type="SUPFAM" id="SSF55486">
    <property type="entry name" value="Metalloproteases ('zincins'), catalytic domain"/>
    <property type="match status" value="1"/>
</dbReference>
<feature type="binding site" evidence="1">
    <location>
        <position position="293"/>
    </location>
    <ligand>
        <name>Zn(2+)</name>
        <dbReference type="ChEBI" id="CHEBI:29105"/>
        <note>catalytic</note>
    </ligand>
</feature>
<dbReference type="EMBL" id="ABJB011075025">
    <property type="status" value="NOT_ANNOTATED_CDS"/>
    <property type="molecule type" value="Genomic_DNA"/>
</dbReference>
<dbReference type="EMBL" id="ABJB010114071">
    <property type="status" value="NOT_ANNOTATED_CDS"/>
    <property type="molecule type" value="Genomic_DNA"/>
</dbReference>
<dbReference type="GO" id="GO:0006509">
    <property type="term" value="P:membrane protein ectodomain proteolysis"/>
    <property type="evidence" value="ECO:0000318"/>
    <property type="project" value="GO_Central"/>
</dbReference>
<accession>A0A1S4KU43</accession>
<dbReference type="PANTHER" id="PTHR45702:SF2">
    <property type="entry name" value="KUZBANIAN, ISOFORM A"/>
    <property type="match status" value="1"/>
</dbReference>
<organism evidence="2 3">
    <name type="scientific">Ixodes scapularis</name>
    <name type="common">Black-legged tick</name>
    <name type="synonym">Deer tick</name>
    <dbReference type="NCBI Taxonomy" id="6945"/>
    <lineage>
        <taxon>Eukaryota</taxon>
        <taxon>Metazoa</taxon>
        <taxon>Ecdysozoa</taxon>
        <taxon>Arthropoda</taxon>
        <taxon>Chelicerata</taxon>
        <taxon>Arachnida</taxon>
        <taxon>Acari</taxon>
        <taxon>Parasitiformes</taxon>
        <taxon>Ixodida</taxon>
        <taxon>Ixodoidea</taxon>
        <taxon>Ixodidae</taxon>
        <taxon>Ixodinae</taxon>
        <taxon>Ixodes</taxon>
    </lineage>
</organism>
<dbReference type="EMBL" id="ABJB010904586">
    <property type="status" value="NOT_ANNOTATED_CDS"/>
    <property type="molecule type" value="Genomic_DNA"/>
</dbReference>
<dbReference type="Gene3D" id="3.40.390.10">
    <property type="entry name" value="Collagenase (Catalytic Domain)"/>
    <property type="match status" value="1"/>
</dbReference>
<reference evidence="3" key="1">
    <citation type="submission" date="2008-03" db="EMBL/GenBank/DDBJ databases">
        <title>Annotation of Ixodes scapularis.</title>
        <authorList>
            <consortium name="Ixodes scapularis Genome Project Consortium"/>
            <person name="Caler E."/>
            <person name="Hannick L.I."/>
            <person name="Bidwell S."/>
            <person name="Joardar V."/>
            <person name="Thiagarajan M."/>
            <person name="Amedeo P."/>
            <person name="Galinsky K.J."/>
            <person name="Schobel S."/>
            <person name="Inman J."/>
            <person name="Hostetler J."/>
            <person name="Miller J."/>
            <person name="Hammond M."/>
            <person name="Megy K."/>
            <person name="Lawson D."/>
            <person name="Kodira C."/>
            <person name="Sutton G."/>
            <person name="Meyer J."/>
            <person name="Hill C.A."/>
            <person name="Birren B."/>
            <person name="Nene V."/>
            <person name="Collins F."/>
            <person name="Alarcon-Chaidez F."/>
            <person name="Wikel S."/>
            <person name="Strausberg R."/>
        </authorList>
    </citation>
    <scope>NUCLEOTIDE SEQUENCE [LARGE SCALE GENOMIC DNA]</scope>
    <source>
        <strain evidence="3">Wikel</strain>
    </source>
</reference>
<dbReference type="PANTHER" id="PTHR45702">
    <property type="entry name" value="ADAM10/ADAM17 METALLOPEPTIDASE FAMILY MEMBER"/>
    <property type="match status" value="1"/>
</dbReference>
<keyword evidence="1" id="KW-0862">Zinc</keyword>
<evidence type="ECO:0000313" key="2">
    <source>
        <dbReference type="EnsemblMetazoa" id="ISCW004384-PA"/>
    </source>
</evidence>
<dbReference type="OrthoDB" id="2149267at2759"/>
<dbReference type="EMBL" id="ABJB010377764">
    <property type="status" value="NOT_ANNOTATED_CDS"/>
    <property type="molecule type" value="Genomic_DNA"/>
</dbReference>
<keyword evidence="1" id="KW-0479">Metal-binding</keyword>
<dbReference type="InterPro" id="IPR051489">
    <property type="entry name" value="ADAM_Metalloproteinase"/>
</dbReference>
<keyword evidence="3" id="KW-1185">Reference proteome</keyword>
<dbReference type="GO" id="GO:0046872">
    <property type="term" value="F:metal ion binding"/>
    <property type="evidence" value="ECO:0007669"/>
    <property type="project" value="UniProtKB-KW"/>
</dbReference>
<feature type="binding site" evidence="1">
    <location>
        <position position="297"/>
    </location>
    <ligand>
        <name>Zn(2+)</name>
        <dbReference type="ChEBI" id="CHEBI:29105"/>
        <note>catalytic</note>
    </ligand>
</feature>
<dbReference type="VEuPathDB" id="VectorBase:ISCW004384"/>
<dbReference type="InterPro" id="IPR001590">
    <property type="entry name" value="Peptidase_M12B"/>
</dbReference>
<dbReference type="EMBL" id="ABJB010041621">
    <property type="status" value="NOT_ANNOTATED_CDS"/>
    <property type="molecule type" value="Genomic_DNA"/>
</dbReference>
<evidence type="ECO:0000256" key="1">
    <source>
        <dbReference type="PROSITE-ProRule" id="PRU00276"/>
    </source>
</evidence>
<reference evidence="2" key="2">
    <citation type="submission" date="2020-05" db="UniProtKB">
        <authorList>
            <consortium name="EnsemblMetazoa"/>
        </authorList>
    </citation>
    <scope>IDENTIFICATION</scope>
    <source>
        <strain evidence="2">wikel</strain>
    </source>
</reference>
<sequence>MASVIDCGKFLNRFVLHYEPLSYEPISANHTQARRKRSLEQGHERVLLTFHAHSRRFRLSLINDRSAFSDELIIITSAGPVKASLDHLYSGYLIGVDFHARSPWMTGSPGNEERQQKVKRVCNLEINIDHTLYNAVLLDSHLDPGKTQESLIAMLTSHVTAASDMFRNTDFLGIADISFEIQRVLINNSESCDADKRATNPFCASDLDSAHMLHELSKINHDDFCLSYLWTYRDFVGGTLGLAYKAEPNGESGFIHLRALKGKKNRSNNNRATTSRTLPAGMHPLSEPITFTHELGHNFGSPHDFPPECVPGSIVGNYIMYESATHGNLPNNRKFSPCSVRNVSLVLHQLFSGDGPRANCLQGPYTEELV</sequence>
<feature type="binding site" evidence="1">
    <location>
        <position position="303"/>
    </location>
    <ligand>
        <name>Zn(2+)</name>
        <dbReference type="ChEBI" id="CHEBI:29105"/>
        <note>catalytic</note>
    </ligand>
</feature>
<dbReference type="InParanoid" id="A0A1S4KU43"/>
<dbReference type="Pfam" id="PF13688">
    <property type="entry name" value="Reprolysin_5"/>
    <property type="match status" value="1"/>
</dbReference>
<proteinExistence type="predicted"/>
<dbReference type="AlphaFoldDB" id="A0A1S4KU43"/>
<name>A0A1S4KU43_IXOSC</name>
<dbReference type="EnsemblMetazoa" id="ISCW004384-RA">
    <property type="protein sequence ID" value="ISCW004384-PA"/>
    <property type="gene ID" value="ISCW004384"/>
</dbReference>
<evidence type="ECO:0000313" key="3">
    <source>
        <dbReference type="Proteomes" id="UP000001555"/>
    </source>
</evidence>
<dbReference type="VEuPathDB" id="VectorBase:ISCP_001220"/>
<dbReference type="PROSITE" id="PS50215">
    <property type="entry name" value="ADAM_MEPRO"/>
    <property type="match status" value="1"/>
</dbReference>
<comment type="caution">
    <text evidence="1">Lacks conserved residue(s) required for the propagation of feature annotation.</text>
</comment>
<dbReference type="VEuPathDB" id="VectorBase:ISCI014660"/>
<dbReference type="GO" id="GO:0007219">
    <property type="term" value="P:Notch signaling pathway"/>
    <property type="evidence" value="ECO:0000318"/>
    <property type="project" value="GO_Central"/>
</dbReference>
<feature type="active site" evidence="1">
    <location>
        <position position="294"/>
    </location>
</feature>
<dbReference type="VEuPathDB" id="VectorBase:ISCI002405"/>
<dbReference type="GO" id="GO:0005886">
    <property type="term" value="C:plasma membrane"/>
    <property type="evidence" value="ECO:0000318"/>
    <property type="project" value="GO_Central"/>
</dbReference>
<dbReference type="InterPro" id="IPR024079">
    <property type="entry name" value="MetalloPept_cat_dom_sf"/>
</dbReference>
<dbReference type="Proteomes" id="UP000001555">
    <property type="component" value="Unassembled WGS sequence"/>
</dbReference>